<dbReference type="SMR" id="A0A1I9LQX6"/>
<dbReference type="Araport" id="AT3G29631"/>
<dbReference type="ExpressionAtlas" id="A0A1I9LQX6">
    <property type="expression patterns" value="baseline and differential"/>
</dbReference>
<evidence type="ECO:0000313" key="3">
    <source>
        <dbReference type="Proteomes" id="UP000006548"/>
    </source>
</evidence>
<gene>
    <name evidence="1 2" type="ordered locus">At3g29631</name>
</gene>
<reference evidence="2 3" key="1">
    <citation type="journal article" date="2000" name="Nature">
        <title>Sequence and analysis of chromosome 3 of the plant Arabidopsis thaliana.</title>
        <authorList>
            <consortium name="European Union Chromosome 3 Arabidopsis Sequencing Consortium"/>
            <consortium name="Institute for Genomic Research"/>
            <consortium name="Kazusa DNA Research Institute"/>
            <person name="Salanoubat M."/>
            <person name="Lemcke K."/>
            <person name="Rieger M."/>
            <person name="Ansorge W."/>
            <person name="Unseld M."/>
            <person name="Fartmann B."/>
            <person name="Valle G."/>
            <person name="Blocker H."/>
            <person name="Perez-Alonso M."/>
            <person name="Obermaier B."/>
            <person name="Delseny M."/>
            <person name="Boutry M."/>
            <person name="Grivell L.A."/>
            <person name="Mache R."/>
            <person name="Puigdomenech P."/>
            <person name="De Simone V."/>
            <person name="Choisne N."/>
            <person name="Artiguenave F."/>
            <person name="Robert C."/>
            <person name="Brottier P."/>
            <person name="Wincker P."/>
            <person name="Cattolico L."/>
            <person name="Weissenbach J."/>
            <person name="Saurin W."/>
            <person name="Quetier F."/>
            <person name="Schafer M."/>
            <person name="Muller-Auer S."/>
            <person name="Gabel C."/>
            <person name="Fuchs M."/>
            <person name="Benes V."/>
            <person name="Wurmbach E."/>
            <person name="Drzonek H."/>
            <person name="Erfle H."/>
            <person name="Jordan N."/>
            <person name="Bangert S."/>
            <person name="Wiedelmann R."/>
            <person name="Kranz H."/>
            <person name="Voss H."/>
            <person name="Holland R."/>
            <person name="Brandt P."/>
            <person name="Nyakatura G."/>
            <person name="Vezzi A."/>
            <person name="D'Angelo M."/>
            <person name="Pallavicini A."/>
            <person name="Toppo S."/>
            <person name="Simionati B."/>
            <person name="Conrad A."/>
            <person name="Hornischer K."/>
            <person name="Kauer G."/>
            <person name="Lohnert T.H."/>
            <person name="Nordsiek G."/>
            <person name="Reichelt J."/>
            <person name="Scharfe M."/>
            <person name="Schon O."/>
            <person name="Bargues M."/>
            <person name="Terol J."/>
            <person name="Climent J."/>
            <person name="Navarro P."/>
            <person name="Collado C."/>
            <person name="Perez-Perez A."/>
            <person name="Ottenwalder B."/>
            <person name="Duchemin D."/>
            <person name="Cooke R."/>
            <person name="Laudie M."/>
            <person name="Berger-Llauro C."/>
            <person name="Purnelle B."/>
            <person name="Masuy D."/>
            <person name="de Haan M."/>
            <person name="Maarse A.C."/>
            <person name="Alcaraz J.P."/>
            <person name="Cottet A."/>
            <person name="Casacuberta E."/>
            <person name="Monfort A."/>
            <person name="Argiriou A."/>
            <person name="flores M."/>
            <person name="Liguori R."/>
            <person name="Vitale D."/>
            <person name="Mannhaupt G."/>
            <person name="Haase D."/>
            <person name="Schoof H."/>
            <person name="Rudd S."/>
            <person name="Zaccaria P."/>
            <person name="Mewes H.W."/>
            <person name="Mayer K.F."/>
            <person name="Kaul S."/>
            <person name="Town C.D."/>
            <person name="Koo H.L."/>
            <person name="Tallon L.J."/>
            <person name="Jenkins J."/>
            <person name="Rooney T."/>
            <person name="Rizzo M."/>
            <person name="Walts A."/>
            <person name="Utterback T."/>
            <person name="Fujii C.Y."/>
            <person name="Shea T.P."/>
            <person name="Creasy T.H."/>
            <person name="Haas B."/>
            <person name="Maiti R."/>
            <person name="Wu D."/>
            <person name="Peterson J."/>
            <person name="Van Aken S."/>
            <person name="Pai G."/>
            <person name="Militscher J."/>
            <person name="Sellers P."/>
            <person name="Gill J.E."/>
            <person name="Feldblyum T.V."/>
            <person name="Preuss D."/>
            <person name="Lin X."/>
            <person name="Nierman W.C."/>
            <person name="Salzberg S.L."/>
            <person name="White O."/>
            <person name="Venter J.C."/>
            <person name="Fraser C.M."/>
            <person name="Kaneko T."/>
            <person name="Nakamura Y."/>
            <person name="Sato S."/>
            <person name="Kato T."/>
            <person name="Asamizu E."/>
            <person name="Sasamoto S."/>
            <person name="Kimura T."/>
            <person name="Idesawa K."/>
            <person name="Kawashima K."/>
            <person name="Kishida Y."/>
            <person name="Kiyokawa C."/>
            <person name="Kohara M."/>
            <person name="Matsumoto M."/>
            <person name="Matsuno A."/>
            <person name="Muraki A."/>
            <person name="Nakayama S."/>
            <person name="Nakazaki N."/>
            <person name="Shinpo S."/>
            <person name="Takeuchi C."/>
            <person name="Wada T."/>
            <person name="Watanabe A."/>
            <person name="Yamada M."/>
            <person name="Yasuda M."/>
            <person name="Tabata S."/>
        </authorList>
    </citation>
    <scope>NUCLEOTIDE SEQUENCE [LARGE SCALE GENOMIC DNA]</scope>
    <source>
        <strain evidence="3">cv. Columbia</strain>
    </source>
</reference>
<dbReference type="RefSeq" id="NP_001326984.1">
    <property type="nucleotide sequence ID" value="NM_001339027.1"/>
</dbReference>
<dbReference type="GeneID" id="28719339"/>
<organism evidence="2 3">
    <name type="scientific">Arabidopsis thaliana</name>
    <name type="common">Mouse-ear cress</name>
    <dbReference type="NCBI Taxonomy" id="3702"/>
    <lineage>
        <taxon>Eukaryota</taxon>
        <taxon>Viridiplantae</taxon>
        <taxon>Streptophyta</taxon>
        <taxon>Embryophyta</taxon>
        <taxon>Tracheophyta</taxon>
        <taxon>Spermatophyta</taxon>
        <taxon>Magnoliopsida</taxon>
        <taxon>eudicotyledons</taxon>
        <taxon>Gunneridae</taxon>
        <taxon>Pentapetalae</taxon>
        <taxon>rosids</taxon>
        <taxon>malvids</taxon>
        <taxon>Brassicales</taxon>
        <taxon>Brassicaceae</taxon>
        <taxon>Camelineae</taxon>
        <taxon>Arabidopsis</taxon>
    </lineage>
</organism>
<dbReference type="Proteomes" id="UP000006548">
    <property type="component" value="Chromosome 3"/>
</dbReference>
<proteinExistence type="predicted"/>
<evidence type="ECO:0000313" key="1">
    <source>
        <dbReference type="Araport" id="AT3G29631"/>
    </source>
</evidence>
<dbReference type="InParanoid" id="A0A1I9LQX6"/>
<dbReference type="EMBL" id="CP002686">
    <property type="protein sequence ID" value="ANM64984.1"/>
    <property type="molecule type" value="Genomic_DNA"/>
</dbReference>
<dbReference type="AlphaFoldDB" id="A0A1I9LQX6"/>
<evidence type="ECO:0000313" key="2">
    <source>
        <dbReference type="EMBL" id="ANM64984.1"/>
    </source>
</evidence>
<protein>
    <submittedName>
        <fullName evidence="2">Nuclease</fullName>
    </submittedName>
</protein>
<sequence length="76" mass="9469">MDPSEFPFDIEAYNRQYQIEEKYIINQSRERRNNVEEDYPRRNKRKYIKRELRDSNAHHELQADLVKHILAKFRMS</sequence>
<keyword evidence="3" id="KW-1185">Reference proteome</keyword>
<name>A0A1I9LQX6_ARATH</name>
<reference evidence="3" key="2">
    <citation type="journal article" date="2017" name="Plant J.">
        <title>Araport11: a complete reannotation of the Arabidopsis thaliana reference genome.</title>
        <authorList>
            <person name="Cheng C.Y."/>
            <person name="Krishnakumar V."/>
            <person name="Chan A.P."/>
            <person name="Thibaud-Nissen F."/>
            <person name="Schobel S."/>
            <person name="Town C.D."/>
        </authorList>
    </citation>
    <scope>GENOME REANNOTATION</scope>
    <source>
        <strain evidence="3">cv. Columbia</strain>
    </source>
</reference>
<dbReference type="TAIR" id="AT3G29631"/>
<accession>A0A1I9LQX6</accession>
<dbReference type="STRING" id="3702.A0A1I9LQX6"/>
<dbReference type="KEGG" id="ath:AT3G29631"/>